<evidence type="ECO:0000256" key="12">
    <source>
        <dbReference type="ARBA" id="ARBA00051245"/>
    </source>
</evidence>
<dbReference type="PROSITE" id="PS00109">
    <property type="entry name" value="PROTEIN_KINASE_TYR"/>
    <property type="match status" value="2"/>
</dbReference>
<accession>A0A8R1DJ66</accession>
<dbReference type="PRINTS" id="PR00109">
    <property type="entry name" value="TYRKINASE"/>
</dbReference>
<dbReference type="GO" id="GO:0005737">
    <property type="term" value="C:cytoplasm"/>
    <property type="evidence" value="ECO:0007669"/>
    <property type="project" value="UniProtKB-SubCell"/>
</dbReference>
<feature type="binding site" evidence="15">
    <location>
        <position position="282"/>
    </location>
    <ligand>
        <name>ATP</name>
        <dbReference type="ChEBI" id="CHEBI:30616"/>
    </ligand>
</feature>
<dbReference type="InterPro" id="IPR050198">
    <property type="entry name" value="Non-receptor_tyrosine_kinases"/>
</dbReference>
<protein>
    <recommendedName>
        <fullName evidence="16">Tyrosine-protein kinase</fullName>
        <ecNumber evidence="16">2.7.10.2</ecNumber>
    </recommendedName>
</protein>
<keyword evidence="5 16" id="KW-0808">Transferase</keyword>
<name>A0A8R1DJ66_CAEJA</name>
<organism evidence="20 21">
    <name type="scientific">Caenorhabditis japonica</name>
    <dbReference type="NCBI Taxonomy" id="281687"/>
    <lineage>
        <taxon>Eukaryota</taxon>
        <taxon>Metazoa</taxon>
        <taxon>Ecdysozoa</taxon>
        <taxon>Nematoda</taxon>
        <taxon>Chromadorea</taxon>
        <taxon>Rhabditida</taxon>
        <taxon>Rhabditina</taxon>
        <taxon>Rhabditomorpha</taxon>
        <taxon>Rhabditoidea</taxon>
        <taxon>Rhabditidae</taxon>
        <taxon>Peloderinae</taxon>
        <taxon>Caenorhabditis</taxon>
    </lineage>
</organism>
<feature type="domain" description="SH2" evidence="18">
    <location>
        <begin position="133"/>
        <end position="238"/>
    </location>
</feature>
<evidence type="ECO:0000256" key="6">
    <source>
        <dbReference type="ARBA" id="ARBA00022741"/>
    </source>
</evidence>
<dbReference type="GO" id="GO:0005886">
    <property type="term" value="C:plasma membrane"/>
    <property type="evidence" value="ECO:0007669"/>
    <property type="project" value="UniProtKB-SubCell"/>
</dbReference>
<sequence length="988" mass="111546">MTQLNSFPFVSRTKTKDKMESRELSNKNAEFVPSVYLAPTSPPKSQSNKNKIKKIKKKENSDKTTDKTENSITDLSTEGDTISTGMKKKRRKKRKKRRRSLHRSKSVTEEKGENKPEKEDFEMFEKKLRDLDFYHGFLPREDLQSTLQNPGDYLLRVSEVHEGEGKVKRELILSLIPIDGKEEDDKKKCRNVVIKRVSSNMFFCETSRTFETINELLAYYKKNSGTCSTATFQLKNPILIQPWEFMHSDVTIGKVLGEGAFGKVCAGTLKLKDGERVEVAIKMTKVSAFLSKMKIKEMMNEARFIRNFNHKNVVRLYGVAHDKQPLYILLELVKGGSLQDYLKECKAKGNALSNQDKIKLCAGAARGIEYLHNNNCIHRDIAARNCLLSDKDKSREVKITDFGLSRSGPSYRMKTSCKLPVKWLAPETISTFTFSYATDVYSWGITCYEVFADGLEPFDQITNAQCKTEIAAGKFLQMPANAPDAIKKYISEMIFVEASRRATMLEAAVEFEKFSGMCDSEDTMEAPKDAPLSQKEQETGREAMSQRALSVHKDVTSSNMIPPDVKASKFYHGAVPRVDAEESLRAPGDFLLRKAESKDGVVLVISVRKEPTGFTHIPLNVEKDLKTYYFDISVKDTSVIEVINAHLSRNVPISTRSGVLIRKPVFRSTWILRHEDVIINKKIGSGAFGEVFLARMVDPTSEYLLDCAVKTMKQEASTDAKLRFHKEARMMRKNYKHNHVVMIFGVATLNSPLLIVMELCPNGSLISYLRKNKGKVSLLEKLRFIYETASGLSHLEKMNCVHRDVAARNCLLSAKNAIKISDFGLADDRRLVIDTFLDKLPIKWLAPEIMQEKMYSLKSDIWAYGITVWEIFADGDEPYPGLSNVQARAKIVAQDYRMKLPAEAPPEIVQIVETCWDKNPDKRKTMTVHSNALQIYYEARAPPPFPITPVTANASTSPGSTPGTPLLSSTPPTPCLPMSTDMQGNQPY</sequence>
<dbReference type="EnsemblMetazoa" id="CJA04113c.1">
    <property type="protein sequence ID" value="CJA04113c.1"/>
    <property type="gene ID" value="WBGene00123317"/>
</dbReference>
<feature type="compositionally biased region" description="Basic residues" evidence="17">
    <location>
        <begin position="86"/>
        <end position="105"/>
    </location>
</feature>
<dbReference type="InterPro" id="IPR001245">
    <property type="entry name" value="Ser-Thr/Tyr_kinase_cat_dom"/>
</dbReference>
<dbReference type="Proteomes" id="UP000005237">
    <property type="component" value="Unassembled WGS sequence"/>
</dbReference>
<evidence type="ECO:0000256" key="5">
    <source>
        <dbReference type="ARBA" id="ARBA00022679"/>
    </source>
</evidence>
<dbReference type="AlphaFoldDB" id="A0A8R1DJ66"/>
<keyword evidence="3" id="KW-1003">Cell membrane</keyword>
<keyword evidence="10" id="KW-0472">Membrane</keyword>
<dbReference type="FunFam" id="3.30.200.20:FF:000194">
    <property type="entry name" value="protein-tyrosine kinase 2-beta isoform X1"/>
    <property type="match status" value="1"/>
</dbReference>
<keyword evidence="6 15" id="KW-0547">Nucleotide-binding</keyword>
<dbReference type="CDD" id="cd10361">
    <property type="entry name" value="SH2_Fps_family"/>
    <property type="match status" value="2"/>
</dbReference>
<evidence type="ECO:0000256" key="16">
    <source>
        <dbReference type="RuleBase" id="RU362096"/>
    </source>
</evidence>
<keyword evidence="9 14" id="KW-0727">SH2 domain</keyword>
<dbReference type="Gene3D" id="1.10.510.10">
    <property type="entry name" value="Transferase(Phosphotransferase) domain 1"/>
    <property type="match status" value="2"/>
</dbReference>
<dbReference type="Gene3D" id="3.30.200.20">
    <property type="entry name" value="Phosphorylase Kinase, domain 1"/>
    <property type="match status" value="2"/>
</dbReference>
<evidence type="ECO:0000256" key="8">
    <source>
        <dbReference type="ARBA" id="ARBA00022840"/>
    </source>
</evidence>
<dbReference type="InterPro" id="IPR036860">
    <property type="entry name" value="SH2_dom_sf"/>
</dbReference>
<keyword evidence="8 15" id="KW-0067">ATP-binding</keyword>
<dbReference type="Gene3D" id="3.30.505.10">
    <property type="entry name" value="SH2 domain"/>
    <property type="match status" value="2"/>
</dbReference>
<feature type="compositionally biased region" description="Basic and acidic residues" evidence="17">
    <location>
        <begin position="14"/>
        <end position="25"/>
    </location>
</feature>
<feature type="compositionally biased region" description="Basic and acidic residues" evidence="17">
    <location>
        <begin position="106"/>
        <end position="119"/>
    </location>
</feature>
<feature type="compositionally biased region" description="Polar residues" evidence="17">
    <location>
        <begin position="70"/>
        <end position="84"/>
    </location>
</feature>
<keyword evidence="11 16" id="KW-0829">Tyrosine-protein kinase</keyword>
<reference evidence="21" key="1">
    <citation type="submission" date="2010-08" db="EMBL/GenBank/DDBJ databases">
        <authorList>
            <consortium name="Caenorhabditis japonica Sequencing Consortium"/>
            <person name="Wilson R.K."/>
        </authorList>
    </citation>
    <scope>NUCLEOTIDE SEQUENCE [LARGE SCALE GENOMIC DNA]</scope>
    <source>
        <strain evidence="21">DF5081</strain>
    </source>
</reference>
<evidence type="ECO:0000256" key="4">
    <source>
        <dbReference type="ARBA" id="ARBA00022490"/>
    </source>
</evidence>
<dbReference type="PROSITE" id="PS00107">
    <property type="entry name" value="PROTEIN_KINASE_ATP"/>
    <property type="match status" value="2"/>
</dbReference>
<evidence type="ECO:0000256" key="7">
    <source>
        <dbReference type="ARBA" id="ARBA00022777"/>
    </source>
</evidence>
<evidence type="ECO:0000256" key="14">
    <source>
        <dbReference type="PROSITE-ProRule" id="PRU00191"/>
    </source>
</evidence>
<dbReference type="EC" id="2.7.10.2" evidence="16"/>
<evidence type="ECO:0000256" key="9">
    <source>
        <dbReference type="ARBA" id="ARBA00022999"/>
    </source>
</evidence>
<dbReference type="FunFam" id="1.10.510.10:FF:001672">
    <property type="entry name" value="Tyrosine-protein kinase"/>
    <property type="match status" value="1"/>
</dbReference>
<dbReference type="PROSITE" id="PS50001">
    <property type="entry name" value="SH2"/>
    <property type="match status" value="2"/>
</dbReference>
<feature type="binding site" evidence="15">
    <location>
        <position position="710"/>
    </location>
    <ligand>
        <name>ATP</name>
        <dbReference type="ChEBI" id="CHEBI:30616"/>
    </ligand>
</feature>
<dbReference type="InterPro" id="IPR000719">
    <property type="entry name" value="Prot_kinase_dom"/>
</dbReference>
<comment type="similarity">
    <text evidence="13">Belongs to the protein kinase superfamily. Tyr protein kinase family. Fes/fps subfamily.</text>
</comment>
<dbReference type="SUPFAM" id="SSF55550">
    <property type="entry name" value="SH2 domain"/>
    <property type="match status" value="2"/>
</dbReference>
<dbReference type="PANTHER" id="PTHR24418">
    <property type="entry name" value="TYROSINE-PROTEIN KINASE"/>
    <property type="match status" value="1"/>
</dbReference>
<dbReference type="InterPro" id="IPR011009">
    <property type="entry name" value="Kinase-like_dom_sf"/>
</dbReference>
<dbReference type="CDD" id="cd00192">
    <property type="entry name" value="PTKc"/>
    <property type="match status" value="2"/>
</dbReference>
<evidence type="ECO:0000256" key="17">
    <source>
        <dbReference type="SAM" id="MobiDB-lite"/>
    </source>
</evidence>
<evidence type="ECO:0000259" key="18">
    <source>
        <dbReference type="PROSITE" id="PS50001"/>
    </source>
</evidence>
<reference evidence="20" key="2">
    <citation type="submission" date="2022-06" db="UniProtKB">
        <authorList>
            <consortium name="EnsemblMetazoa"/>
        </authorList>
    </citation>
    <scope>IDENTIFICATION</scope>
    <source>
        <strain evidence="20">DF5081</strain>
    </source>
</reference>
<feature type="region of interest" description="Disordered" evidence="17">
    <location>
        <begin position="1"/>
        <end position="119"/>
    </location>
</feature>
<dbReference type="Pfam" id="PF00017">
    <property type="entry name" value="SH2"/>
    <property type="match status" value="2"/>
</dbReference>
<dbReference type="InterPro" id="IPR017441">
    <property type="entry name" value="Protein_kinase_ATP_BS"/>
</dbReference>
<keyword evidence="4" id="KW-0963">Cytoplasm</keyword>
<dbReference type="SMART" id="SM00219">
    <property type="entry name" value="TyrKc"/>
    <property type="match status" value="2"/>
</dbReference>
<evidence type="ECO:0000256" key="2">
    <source>
        <dbReference type="ARBA" id="ARBA00004496"/>
    </source>
</evidence>
<evidence type="ECO:0000313" key="20">
    <source>
        <dbReference type="EnsemblMetazoa" id="CJA04113c.1"/>
    </source>
</evidence>
<dbReference type="PROSITE" id="PS50011">
    <property type="entry name" value="PROTEIN_KINASE_DOM"/>
    <property type="match status" value="2"/>
</dbReference>
<evidence type="ECO:0000259" key="19">
    <source>
        <dbReference type="PROSITE" id="PS50011"/>
    </source>
</evidence>
<dbReference type="InterPro" id="IPR000980">
    <property type="entry name" value="SH2"/>
</dbReference>
<feature type="domain" description="SH2" evidence="18">
    <location>
        <begin position="570"/>
        <end position="665"/>
    </location>
</feature>
<dbReference type="InterPro" id="IPR020635">
    <property type="entry name" value="Tyr_kinase_cat_dom"/>
</dbReference>
<proteinExistence type="inferred from homology"/>
<keyword evidence="7 16" id="KW-0418">Kinase</keyword>
<feature type="domain" description="Protein kinase" evidence="19">
    <location>
        <begin position="250"/>
        <end position="515"/>
    </location>
</feature>
<dbReference type="InterPro" id="IPR035849">
    <property type="entry name" value="Fes/Fps/Fer_SH2"/>
</dbReference>
<dbReference type="GO" id="GO:0004715">
    <property type="term" value="F:non-membrane spanning protein tyrosine kinase activity"/>
    <property type="evidence" value="ECO:0007669"/>
    <property type="project" value="UniProtKB-EC"/>
</dbReference>
<dbReference type="GO" id="GO:0005524">
    <property type="term" value="F:ATP binding"/>
    <property type="evidence" value="ECO:0007669"/>
    <property type="project" value="UniProtKB-UniRule"/>
</dbReference>
<dbReference type="SMART" id="SM00252">
    <property type="entry name" value="SH2"/>
    <property type="match status" value="2"/>
</dbReference>
<evidence type="ECO:0000313" key="21">
    <source>
        <dbReference type="Proteomes" id="UP000005237"/>
    </source>
</evidence>
<evidence type="ECO:0000256" key="15">
    <source>
        <dbReference type="PROSITE-ProRule" id="PRU10141"/>
    </source>
</evidence>
<dbReference type="SUPFAM" id="SSF56112">
    <property type="entry name" value="Protein kinase-like (PK-like)"/>
    <property type="match status" value="2"/>
</dbReference>
<evidence type="ECO:0000256" key="11">
    <source>
        <dbReference type="ARBA" id="ARBA00023137"/>
    </source>
</evidence>
<comment type="subcellular location">
    <subcellularLocation>
        <location evidence="1">Cell membrane</location>
        <topology evidence="1">Peripheral membrane protein</topology>
    </subcellularLocation>
    <subcellularLocation>
        <location evidence="2">Cytoplasm</location>
    </subcellularLocation>
</comment>
<comment type="catalytic activity">
    <reaction evidence="12 16">
        <text>L-tyrosyl-[protein] + ATP = O-phospho-L-tyrosyl-[protein] + ADP + H(+)</text>
        <dbReference type="Rhea" id="RHEA:10596"/>
        <dbReference type="Rhea" id="RHEA-COMP:10136"/>
        <dbReference type="Rhea" id="RHEA-COMP:20101"/>
        <dbReference type="ChEBI" id="CHEBI:15378"/>
        <dbReference type="ChEBI" id="CHEBI:30616"/>
        <dbReference type="ChEBI" id="CHEBI:46858"/>
        <dbReference type="ChEBI" id="CHEBI:61978"/>
        <dbReference type="ChEBI" id="CHEBI:456216"/>
        <dbReference type="EC" id="2.7.10.2"/>
    </reaction>
</comment>
<dbReference type="Pfam" id="PF07714">
    <property type="entry name" value="PK_Tyr_Ser-Thr"/>
    <property type="match status" value="2"/>
</dbReference>
<feature type="compositionally biased region" description="Basic and acidic residues" evidence="17">
    <location>
        <begin position="58"/>
        <end position="69"/>
    </location>
</feature>
<dbReference type="InterPro" id="IPR008266">
    <property type="entry name" value="Tyr_kinase_AS"/>
</dbReference>
<keyword evidence="21" id="KW-1185">Reference proteome</keyword>
<evidence type="ECO:0000256" key="10">
    <source>
        <dbReference type="ARBA" id="ARBA00023136"/>
    </source>
</evidence>
<evidence type="ECO:0000256" key="1">
    <source>
        <dbReference type="ARBA" id="ARBA00004202"/>
    </source>
</evidence>
<feature type="region of interest" description="Disordered" evidence="17">
    <location>
        <begin position="951"/>
        <end position="988"/>
    </location>
</feature>
<dbReference type="FunFam" id="3.30.200.20:FF:000960">
    <property type="entry name" value="Tyrosine-protein kinase"/>
    <property type="match status" value="1"/>
</dbReference>
<feature type="domain" description="Protein kinase" evidence="19">
    <location>
        <begin position="677"/>
        <end position="937"/>
    </location>
</feature>
<feature type="compositionally biased region" description="Low complexity" evidence="17">
    <location>
        <begin position="955"/>
        <end position="980"/>
    </location>
</feature>
<evidence type="ECO:0000256" key="3">
    <source>
        <dbReference type="ARBA" id="ARBA00022475"/>
    </source>
</evidence>
<evidence type="ECO:0000256" key="13">
    <source>
        <dbReference type="ARBA" id="ARBA00061333"/>
    </source>
</evidence>